<accession>A0A0A8ZXK1</accession>
<reference evidence="1" key="2">
    <citation type="journal article" date="2015" name="Data Brief">
        <title>Shoot transcriptome of the giant reed, Arundo donax.</title>
        <authorList>
            <person name="Barrero R.A."/>
            <person name="Guerrero F.D."/>
            <person name="Moolhuijzen P."/>
            <person name="Goolsby J.A."/>
            <person name="Tidwell J."/>
            <person name="Bellgard S.E."/>
            <person name="Bellgard M.I."/>
        </authorList>
    </citation>
    <scope>NUCLEOTIDE SEQUENCE</scope>
    <source>
        <tissue evidence="1">Shoot tissue taken approximately 20 cm above the soil surface</tissue>
    </source>
</reference>
<evidence type="ECO:0000313" key="1">
    <source>
        <dbReference type="EMBL" id="JAD43546.1"/>
    </source>
</evidence>
<proteinExistence type="predicted"/>
<sequence>MSGQFRQVMIENLRKLNNRQVTSIKNDNILGFQCK</sequence>
<name>A0A0A8ZXK1_ARUDO</name>
<reference evidence="1" key="1">
    <citation type="submission" date="2014-09" db="EMBL/GenBank/DDBJ databases">
        <authorList>
            <person name="Magalhaes I.L.F."/>
            <person name="Oliveira U."/>
            <person name="Santos F.R."/>
            <person name="Vidigal T.H.D.A."/>
            <person name="Brescovit A.D."/>
            <person name="Santos A.J."/>
        </authorList>
    </citation>
    <scope>NUCLEOTIDE SEQUENCE</scope>
    <source>
        <tissue evidence="1">Shoot tissue taken approximately 20 cm above the soil surface</tissue>
    </source>
</reference>
<protein>
    <submittedName>
        <fullName evidence="1">Uncharacterized protein</fullName>
    </submittedName>
</protein>
<dbReference type="EMBL" id="GBRH01254349">
    <property type="protein sequence ID" value="JAD43546.1"/>
    <property type="molecule type" value="Transcribed_RNA"/>
</dbReference>
<dbReference type="AlphaFoldDB" id="A0A0A8ZXK1"/>
<organism evidence="1">
    <name type="scientific">Arundo donax</name>
    <name type="common">Giant reed</name>
    <name type="synonym">Donax arundinaceus</name>
    <dbReference type="NCBI Taxonomy" id="35708"/>
    <lineage>
        <taxon>Eukaryota</taxon>
        <taxon>Viridiplantae</taxon>
        <taxon>Streptophyta</taxon>
        <taxon>Embryophyta</taxon>
        <taxon>Tracheophyta</taxon>
        <taxon>Spermatophyta</taxon>
        <taxon>Magnoliopsida</taxon>
        <taxon>Liliopsida</taxon>
        <taxon>Poales</taxon>
        <taxon>Poaceae</taxon>
        <taxon>PACMAD clade</taxon>
        <taxon>Arundinoideae</taxon>
        <taxon>Arundineae</taxon>
        <taxon>Arundo</taxon>
    </lineage>
</organism>